<gene>
    <name evidence="1" type="ORF">SAMN06265219_109153</name>
</gene>
<dbReference type="Proteomes" id="UP000317557">
    <property type="component" value="Unassembled WGS sequence"/>
</dbReference>
<protein>
    <submittedName>
        <fullName evidence="1">Uncharacterized protein</fullName>
    </submittedName>
</protein>
<accession>A0A521DVB8</accession>
<evidence type="ECO:0000313" key="1">
    <source>
        <dbReference type="EMBL" id="SMO75689.1"/>
    </source>
</evidence>
<dbReference type="AlphaFoldDB" id="A0A521DVB8"/>
<reference evidence="1 2" key="1">
    <citation type="submission" date="2017-05" db="EMBL/GenBank/DDBJ databases">
        <authorList>
            <person name="Varghese N."/>
            <person name="Submissions S."/>
        </authorList>
    </citation>
    <scope>NUCLEOTIDE SEQUENCE [LARGE SCALE GENOMIC DNA]</scope>
    <source>
        <strain evidence="1 2">DSM 21985</strain>
    </source>
</reference>
<name>A0A521DVB8_9BACT</name>
<keyword evidence="2" id="KW-1185">Reference proteome</keyword>
<proteinExistence type="predicted"/>
<sequence>MDEFFMNLIFFIFMKFLRIHVSAYSKCLLYTYSVSSGPYIRQKSI</sequence>
<dbReference type="EMBL" id="FXTP01000009">
    <property type="protein sequence ID" value="SMO75689.1"/>
    <property type="molecule type" value="Genomic_DNA"/>
</dbReference>
<evidence type="ECO:0000313" key="2">
    <source>
        <dbReference type="Proteomes" id="UP000317557"/>
    </source>
</evidence>
<organism evidence="1 2">
    <name type="scientific">Gracilimonas mengyeensis</name>
    <dbReference type="NCBI Taxonomy" id="1302730"/>
    <lineage>
        <taxon>Bacteria</taxon>
        <taxon>Pseudomonadati</taxon>
        <taxon>Balneolota</taxon>
        <taxon>Balneolia</taxon>
        <taxon>Balneolales</taxon>
        <taxon>Balneolaceae</taxon>
        <taxon>Gracilimonas</taxon>
    </lineage>
</organism>